<feature type="short sequence motif" description="HXTX 2" evidence="2">
    <location>
        <begin position="144"/>
        <end position="147"/>
    </location>
</feature>
<feature type="short sequence motif" description="HXTX 1" evidence="2">
    <location>
        <begin position="57"/>
        <end position="60"/>
    </location>
</feature>
<sequence length="192" mass="21875">MQHGLFGQPPARAQTHRLFFALVPDDAVRSDIQRVATWLYEQHPELGARWLKPERFHATLNFLGDFPQLPEDVVEVAKRAAQRVRALPFDWTLDHAASFRGREPPCVLRSNVVPEPLSALWRDVNAALKETGLHWPLERSFTPHVTLAYARQLLPDPVAIAPIAWQIRNFVLIHNVVGRGSYQMLGDWPLSV</sequence>
<name>A0ABS2KKT5_9GAMM</name>
<reference evidence="4" key="1">
    <citation type="submission" date="2020-10" db="EMBL/GenBank/DDBJ databases">
        <title>Phylogeny of dyella-like bacteria.</title>
        <authorList>
            <person name="Fu J."/>
        </authorList>
    </citation>
    <scope>NUCLEOTIDE SEQUENCE</scope>
    <source>
        <strain evidence="4">DHON07</strain>
    </source>
</reference>
<dbReference type="PANTHER" id="PTHR35561:SF1">
    <property type="entry name" value="RNA 2',3'-CYCLIC PHOSPHODIESTERASE"/>
    <property type="match status" value="1"/>
</dbReference>
<comment type="similarity">
    <text evidence="2">Belongs to the 2H phosphoesterase superfamily. ThpR family.</text>
</comment>
<comment type="catalytic activity">
    <reaction evidence="2">
        <text>a 3'-end 2',3'-cyclophospho-ribonucleotide-RNA + H2O = a 3'-end 2'-phospho-ribonucleotide-RNA + H(+)</text>
        <dbReference type="Rhea" id="RHEA:11828"/>
        <dbReference type="Rhea" id="RHEA-COMP:10464"/>
        <dbReference type="Rhea" id="RHEA-COMP:17353"/>
        <dbReference type="ChEBI" id="CHEBI:15377"/>
        <dbReference type="ChEBI" id="CHEBI:15378"/>
        <dbReference type="ChEBI" id="CHEBI:83064"/>
        <dbReference type="ChEBI" id="CHEBI:173113"/>
        <dbReference type="EC" id="3.1.4.58"/>
    </reaction>
</comment>
<comment type="function">
    <text evidence="2">Hydrolyzes RNA 2',3'-cyclic phosphodiester to an RNA 2'-phosphomonoester.</text>
</comment>
<organism evidence="4 5">
    <name type="scientific">Dyella mobilis</name>
    <dbReference type="NCBI Taxonomy" id="1849582"/>
    <lineage>
        <taxon>Bacteria</taxon>
        <taxon>Pseudomonadati</taxon>
        <taxon>Pseudomonadota</taxon>
        <taxon>Gammaproteobacteria</taxon>
        <taxon>Lysobacterales</taxon>
        <taxon>Rhodanobacteraceae</taxon>
        <taxon>Dyella</taxon>
    </lineage>
</organism>
<evidence type="ECO:0000313" key="5">
    <source>
        <dbReference type="Proteomes" id="UP001430193"/>
    </source>
</evidence>
<dbReference type="Proteomes" id="UP001430193">
    <property type="component" value="Unassembled WGS sequence"/>
</dbReference>
<feature type="active site" description="Proton acceptor" evidence="2">
    <location>
        <position position="144"/>
    </location>
</feature>
<feature type="active site" description="Proton donor" evidence="2">
    <location>
        <position position="57"/>
    </location>
</feature>
<dbReference type="InterPro" id="IPR004175">
    <property type="entry name" value="RNA_CPDase"/>
</dbReference>
<dbReference type="PANTHER" id="PTHR35561">
    <property type="entry name" value="RNA 2',3'-CYCLIC PHOSPHODIESTERASE"/>
    <property type="match status" value="1"/>
</dbReference>
<dbReference type="InterPro" id="IPR014051">
    <property type="entry name" value="Phosphoesterase_HXTX"/>
</dbReference>
<evidence type="ECO:0000259" key="3">
    <source>
        <dbReference type="Pfam" id="PF02834"/>
    </source>
</evidence>
<accession>A0ABS2KKT5</accession>
<dbReference type="EMBL" id="JADIKF010000040">
    <property type="protein sequence ID" value="MBM7131777.1"/>
    <property type="molecule type" value="Genomic_DNA"/>
</dbReference>
<dbReference type="EC" id="3.1.4.58" evidence="2"/>
<comment type="caution">
    <text evidence="4">The sequence shown here is derived from an EMBL/GenBank/DDBJ whole genome shotgun (WGS) entry which is preliminary data.</text>
</comment>
<keyword evidence="1 2" id="KW-0378">Hydrolase</keyword>
<dbReference type="NCBIfam" id="TIGR02258">
    <property type="entry name" value="2_5_ligase"/>
    <property type="match status" value="1"/>
</dbReference>
<evidence type="ECO:0000256" key="1">
    <source>
        <dbReference type="ARBA" id="ARBA00022801"/>
    </source>
</evidence>
<evidence type="ECO:0000256" key="2">
    <source>
        <dbReference type="HAMAP-Rule" id="MF_01940"/>
    </source>
</evidence>
<feature type="domain" description="Phosphoesterase HXTX" evidence="3">
    <location>
        <begin position="25"/>
        <end position="106"/>
    </location>
</feature>
<proteinExistence type="inferred from homology"/>
<dbReference type="Pfam" id="PF02834">
    <property type="entry name" value="LigT_PEase"/>
    <property type="match status" value="1"/>
</dbReference>
<protein>
    <recommendedName>
        <fullName evidence="2">RNA 2',3'-cyclic phosphodiesterase</fullName>
        <shortName evidence="2">RNA 2',3'-CPDase</shortName>
        <ecNumber evidence="2">3.1.4.58</ecNumber>
    </recommendedName>
</protein>
<gene>
    <name evidence="4" type="primary">thpR</name>
    <name evidence="4" type="ORF">ISS99_19815</name>
</gene>
<keyword evidence="5" id="KW-1185">Reference proteome</keyword>
<dbReference type="InterPro" id="IPR009097">
    <property type="entry name" value="Cyclic_Pdiesterase"/>
</dbReference>
<evidence type="ECO:0000313" key="4">
    <source>
        <dbReference type="EMBL" id="MBM7131777.1"/>
    </source>
</evidence>
<dbReference type="Gene3D" id="3.90.1140.10">
    <property type="entry name" value="Cyclic phosphodiesterase"/>
    <property type="match status" value="1"/>
</dbReference>
<dbReference type="SUPFAM" id="SSF55144">
    <property type="entry name" value="LigT-like"/>
    <property type="match status" value="1"/>
</dbReference>
<dbReference type="HAMAP" id="MF_01940">
    <property type="entry name" value="RNA_CPDase"/>
    <property type="match status" value="1"/>
</dbReference>
<dbReference type="RefSeq" id="WP_204633326.1">
    <property type="nucleotide sequence ID" value="NZ_BSOC01000001.1"/>
</dbReference>